<dbReference type="Proteomes" id="UP001222325">
    <property type="component" value="Unassembled WGS sequence"/>
</dbReference>
<evidence type="ECO:0000313" key="2">
    <source>
        <dbReference type="EMBL" id="KAJ7077640.1"/>
    </source>
</evidence>
<protein>
    <recommendedName>
        <fullName evidence="4">F-box domain-containing protein</fullName>
    </recommendedName>
</protein>
<name>A0AAD6TV99_9AGAR</name>
<reference evidence="2" key="1">
    <citation type="submission" date="2023-03" db="EMBL/GenBank/DDBJ databases">
        <title>Massive genome expansion in bonnet fungi (Mycena s.s.) driven by repeated elements and novel gene families across ecological guilds.</title>
        <authorList>
            <consortium name="Lawrence Berkeley National Laboratory"/>
            <person name="Harder C.B."/>
            <person name="Miyauchi S."/>
            <person name="Viragh M."/>
            <person name="Kuo A."/>
            <person name="Thoen E."/>
            <person name="Andreopoulos B."/>
            <person name="Lu D."/>
            <person name="Skrede I."/>
            <person name="Drula E."/>
            <person name="Henrissat B."/>
            <person name="Morin E."/>
            <person name="Kohler A."/>
            <person name="Barry K."/>
            <person name="LaButti K."/>
            <person name="Morin E."/>
            <person name="Salamov A."/>
            <person name="Lipzen A."/>
            <person name="Mereny Z."/>
            <person name="Hegedus B."/>
            <person name="Baldrian P."/>
            <person name="Stursova M."/>
            <person name="Weitz H."/>
            <person name="Taylor A."/>
            <person name="Grigoriev I.V."/>
            <person name="Nagy L.G."/>
            <person name="Martin F."/>
            <person name="Kauserud H."/>
        </authorList>
    </citation>
    <scope>NUCLEOTIDE SEQUENCE</scope>
    <source>
        <strain evidence="2">CBHHK173m</strain>
    </source>
</reference>
<dbReference type="EMBL" id="JARJCN010000071">
    <property type="protein sequence ID" value="KAJ7077640.1"/>
    <property type="molecule type" value="Genomic_DNA"/>
</dbReference>
<accession>A0AAD6TV99</accession>
<evidence type="ECO:0008006" key="4">
    <source>
        <dbReference type="Google" id="ProtNLM"/>
    </source>
</evidence>
<evidence type="ECO:0000313" key="3">
    <source>
        <dbReference type="Proteomes" id="UP001222325"/>
    </source>
</evidence>
<evidence type="ECO:0000256" key="1">
    <source>
        <dbReference type="SAM" id="MobiDB-lite"/>
    </source>
</evidence>
<sequence length="476" mass="53694">MSQSSDSETSLYRAPDSETATSSSPRVPQELCDKIMAFVSVEYDPDRDIDSQDRYLTMRQCALVCRAWLPSARSHIFRVVRLSQYGGADRLLGVLTLNATLAQYMTCVILALDWATDDLDLIAGLVPKLTAVKELYLSARNPGADGPLSWDSEYDFDLEEASNLANVLTPVLRSPKLAVMHLNGFSFTSRDEFLQFVGCSSSLDILALRNIHLSPRLDWRSEADPGYAQRRSKIQISQLGIHSYDAVLASWLLHPSFPIAVAPLTGLSIRLEDVGDMRDFLPLLNEVGSSLKELGISLPPRCEFKKHRHFSGIVDAIPTLPNTNIEHLIITGFDRRDPSIGVYTKHFDGAEFVQGLLLRLSAPQKLQRVTIDELVTIIWRRAGEFPNLQWHNWQAVDEVLTRDIFSNVRYLDFYAGLNKLELDRDEVRSCITPQFSAFRRRRGSLFTLTVHYTNFAWTQAFAARDEDSYSINSADV</sequence>
<feature type="region of interest" description="Disordered" evidence="1">
    <location>
        <begin position="1"/>
        <end position="26"/>
    </location>
</feature>
<keyword evidence="3" id="KW-1185">Reference proteome</keyword>
<dbReference type="AlphaFoldDB" id="A0AAD6TV99"/>
<feature type="compositionally biased region" description="Polar residues" evidence="1">
    <location>
        <begin position="1"/>
        <end position="10"/>
    </location>
</feature>
<proteinExistence type="predicted"/>
<comment type="caution">
    <text evidence="2">The sequence shown here is derived from an EMBL/GenBank/DDBJ whole genome shotgun (WGS) entry which is preliminary data.</text>
</comment>
<organism evidence="2 3">
    <name type="scientific">Mycena belliarum</name>
    <dbReference type="NCBI Taxonomy" id="1033014"/>
    <lineage>
        <taxon>Eukaryota</taxon>
        <taxon>Fungi</taxon>
        <taxon>Dikarya</taxon>
        <taxon>Basidiomycota</taxon>
        <taxon>Agaricomycotina</taxon>
        <taxon>Agaricomycetes</taxon>
        <taxon>Agaricomycetidae</taxon>
        <taxon>Agaricales</taxon>
        <taxon>Marasmiineae</taxon>
        <taxon>Mycenaceae</taxon>
        <taxon>Mycena</taxon>
    </lineage>
</organism>
<gene>
    <name evidence="2" type="ORF">B0H15DRAFT_559857</name>
</gene>